<keyword evidence="2" id="KW-1133">Transmembrane helix</keyword>
<comment type="caution">
    <text evidence="3">The sequence shown here is derived from an EMBL/GenBank/DDBJ whole genome shotgun (WGS) entry which is preliminary data.</text>
</comment>
<dbReference type="Proteomes" id="UP000604046">
    <property type="component" value="Unassembled WGS sequence"/>
</dbReference>
<sequence length="579" mass="64443">MELHLRIPPERWCITIAEFYAFVREVRRVWAAGQVPEGEPGSNPQHGDPQHGPNLYQVNEHYVKPLTRAAGNMSYALMKHPEGLLCQVFISHAWAEGLFELSDLVYRGWPRLQRLNHLYCCLLANPQNLDIGALLDVPPEESPFAKAMQAASHVLVIPNDTVSIYTRLWCVFEAYLGTRWHKTCIMPARPRRSVQCSVAMRTLLVPCVVGLLVGGVWMLSCSRSCMHCFVNPVLVACVMLTLVCFLSSLAMECWSRPVRMWVKCIVIRSVHILVTCACAAVVVPYSAMTRWGDKLWSHLFQRLIPVALCLFNMSRTAQLNQHHLEDAELNKQASFLAIQTLEDATCSDPHDEEKIRQAIQGFEAEVDVTIRVLMRSGAYNDALRAAYENGEDISGSGNSDCIVKTGLVTLIWLLSTLDSAGFLESYVKCRDGAFHKGFDGLFVLGLAVAVQASALFLFPITAWHLQLSGLERVSFAVKVWALSTLIGHGLPLLLEIQLRLLVFHTCGGAKGTVVDPLPDRCDSWDRWLIVAFLRPLSAVVALTCATVGPCYRRCGYRGELSTEPEPSDTESAESSEDSQ</sequence>
<feature type="compositionally biased region" description="Acidic residues" evidence="1">
    <location>
        <begin position="565"/>
        <end position="579"/>
    </location>
</feature>
<dbReference type="OrthoDB" id="419540at2759"/>
<accession>A0A812PFZ1</accession>
<keyword evidence="2" id="KW-0472">Membrane</keyword>
<keyword evidence="4" id="KW-1185">Reference proteome</keyword>
<evidence type="ECO:0000256" key="2">
    <source>
        <dbReference type="SAM" id="Phobius"/>
    </source>
</evidence>
<protein>
    <submittedName>
        <fullName evidence="3">Uncharacterized protein</fullName>
    </submittedName>
</protein>
<evidence type="ECO:0000313" key="4">
    <source>
        <dbReference type="Proteomes" id="UP000604046"/>
    </source>
</evidence>
<name>A0A812PFZ1_9DINO</name>
<dbReference type="EMBL" id="CAJNDS010002151">
    <property type="protein sequence ID" value="CAE7352571.1"/>
    <property type="molecule type" value="Genomic_DNA"/>
</dbReference>
<feature type="transmembrane region" description="Helical" evidence="2">
    <location>
        <begin position="198"/>
        <end position="217"/>
    </location>
</feature>
<dbReference type="AlphaFoldDB" id="A0A812PFZ1"/>
<feature type="transmembrane region" description="Helical" evidence="2">
    <location>
        <begin position="261"/>
        <end position="283"/>
    </location>
</feature>
<proteinExistence type="predicted"/>
<gene>
    <name evidence="3" type="ORF">SNAT2548_LOCUS18612</name>
</gene>
<feature type="transmembrane region" description="Helical" evidence="2">
    <location>
        <begin position="440"/>
        <end position="463"/>
    </location>
</feature>
<organism evidence="3 4">
    <name type="scientific">Symbiodinium natans</name>
    <dbReference type="NCBI Taxonomy" id="878477"/>
    <lineage>
        <taxon>Eukaryota</taxon>
        <taxon>Sar</taxon>
        <taxon>Alveolata</taxon>
        <taxon>Dinophyceae</taxon>
        <taxon>Suessiales</taxon>
        <taxon>Symbiodiniaceae</taxon>
        <taxon>Symbiodinium</taxon>
    </lineage>
</organism>
<feature type="transmembrane region" description="Helical" evidence="2">
    <location>
        <begin position="229"/>
        <end position="249"/>
    </location>
</feature>
<evidence type="ECO:0000256" key="1">
    <source>
        <dbReference type="SAM" id="MobiDB-lite"/>
    </source>
</evidence>
<feature type="region of interest" description="Disordered" evidence="1">
    <location>
        <begin position="35"/>
        <end position="54"/>
    </location>
</feature>
<evidence type="ECO:0000313" key="3">
    <source>
        <dbReference type="EMBL" id="CAE7352571.1"/>
    </source>
</evidence>
<reference evidence="3" key="1">
    <citation type="submission" date="2021-02" db="EMBL/GenBank/DDBJ databases">
        <authorList>
            <person name="Dougan E. K."/>
            <person name="Rhodes N."/>
            <person name="Thang M."/>
            <person name="Chan C."/>
        </authorList>
    </citation>
    <scope>NUCLEOTIDE SEQUENCE</scope>
</reference>
<keyword evidence="2" id="KW-0812">Transmembrane</keyword>
<feature type="region of interest" description="Disordered" evidence="1">
    <location>
        <begin position="559"/>
        <end position="579"/>
    </location>
</feature>